<dbReference type="InParanoid" id="A0A1J7JNR6"/>
<evidence type="ECO:0000313" key="2">
    <source>
        <dbReference type="EMBL" id="OIW31528.1"/>
    </source>
</evidence>
<keyword evidence="1" id="KW-0732">Signal</keyword>
<dbReference type="EMBL" id="KV875095">
    <property type="protein sequence ID" value="OIW31528.1"/>
    <property type="molecule type" value="Genomic_DNA"/>
</dbReference>
<evidence type="ECO:0000256" key="1">
    <source>
        <dbReference type="SAM" id="SignalP"/>
    </source>
</evidence>
<accession>A0A1J7JNR6</accession>
<dbReference type="AlphaFoldDB" id="A0A1J7JNR6"/>
<feature type="chain" id="PRO_5012995574" evidence="1">
    <location>
        <begin position="20"/>
        <end position="387"/>
    </location>
</feature>
<dbReference type="Proteomes" id="UP000182658">
    <property type="component" value="Unassembled WGS sequence"/>
</dbReference>
<protein>
    <submittedName>
        <fullName evidence="2">Uncharacterized protein</fullName>
    </submittedName>
</protein>
<organism evidence="2 3">
    <name type="scientific">Coniochaeta ligniaria NRRL 30616</name>
    <dbReference type="NCBI Taxonomy" id="1408157"/>
    <lineage>
        <taxon>Eukaryota</taxon>
        <taxon>Fungi</taxon>
        <taxon>Dikarya</taxon>
        <taxon>Ascomycota</taxon>
        <taxon>Pezizomycotina</taxon>
        <taxon>Sordariomycetes</taxon>
        <taxon>Sordariomycetidae</taxon>
        <taxon>Coniochaetales</taxon>
        <taxon>Coniochaetaceae</taxon>
        <taxon>Coniochaeta</taxon>
    </lineage>
</organism>
<keyword evidence="3" id="KW-1185">Reference proteome</keyword>
<name>A0A1J7JNR6_9PEZI</name>
<dbReference type="STRING" id="1408157.A0A1J7JNR6"/>
<dbReference type="OrthoDB" id="4583170at2759"/>
<gene>
    <name evidence="2" type="ORF">CONLIGDRAFT_629205</name>
</gene>
<feature type="signal peptide" evidence="1">
    <location>
        <begin position="1"/>
        <end position="19"/>
    </location>
</feature>
<reference evidence="2 3" key="1">
    <citation type="submission" date="2016-10" db="EMBL/GenBank/DDBJ databases">
        <title>Draft genome sequence of Coniochaeta ligniaria NRRL30616, a lignocellulolytic fungus for bioabatement of inhibitors in plant biomass hydrolysates.</title>
        <authorList>
            <consortium name="DOE Joint Genome Institute"/>
            <person name="Jimenez D.J."/>
            <person name="Hector R.E."/>
            <person name="Riley R."/>
            <person name="Sun H."/>
            <person name="Grigoriev I.V."/>
            <person name="Van Elsas J.D."/>
            <person name="Nichols N.N."/>
        </authorList>
    </citation>
    <scope>NUCLEOTIDE SEQUENCE [LARGE SCALE GENOMIC DNA]</scope>
    <source>
        <strain evidence="2 3">NRRL 30616</strain>
    </source>
</reference>
<proteinExistence type="predicted"/>
<sequence length="387" mass="39957">MKSQGSLLVLAAAVRLATADCNANNCLRAVIGSAFTTRNGAQDCSSLLVVTVTPATSTVTSTVTVLPTVYTTIVGTELSTTTESNTVSTQTADFTTQQTQTASTETDFTTITVTAAAATLKRRAVTKTCPTPPAYASPCSSWPKYVSACSCVGVVPTTVTATPETTACTSTVTSSIFSTISSIETDVISVTASTSATETQLISVIDTTLATVTQTAIPSSSPVSVCGPASGPFKAHATQYAGNDYYIYANLLNGLTGGVTWNALSASTAASVQNKYIWTIDANGHLGLAYNVPPYTYQYVVYMSTASSGSNWPQLGTQASVAASVAAGAAVTYVNACVDSITGELKLDAAGRTQIMYCGQQLWMSSTLGSDVNRGTCVQMFPTIVLV</sequence>
<evidence type="ECO:0000313" key="3">
    <source>
        <dbReference type="Proteomes" id="UP000182658"/>
    </source>
</evidence>